<feature type="domain" description="Carbohydrate kinase PfkB" evidence="4">
    <location>
        <begin position="3"/>
        <end position="298"/>
    </location>
</feature>
<dbReference type="Gene3D" id="3.40.1190.20">
    <property type="match status" value="1"/>
</dbReference>
<dbReference type="SUPFAM" id="SSF53613">
    <property type="entry name" value="Ribokinase-like"/>
    <property type="match status" value="1"/>
</dbReference>
<dbReference type="PANTHER" id="PTHR43085:SF15">
    <property type="entry name" value="2-DEHYDRO-3-DEOXYGLUCONOKINASE"/>
    <property type="match status" value="1"/>
</dbReference>
<comment type="caution">
    <text evidence="5">The sequence shown here is derived from an EMBL/GenBank/DDBJ whole genome shotgun (WGS) entry which is preliminary data.</text>
</comment>
<evidence type="ECO:0000256" key="3">
    <source>
        <dbReference type="ARBA" id="ARBA00022777"/>
    </source>
</evidence>
<dbReference type="PANTHER" id="PTHR43085">
    <property type="entry name" value="HEXOKINASE FAMILY MEMBER"/>
    <property type="match status" value="1"/>
</dbReference>
<keyword evidence="3 5" id="KW-0418">Kinase</keyword>
<evidence type="ECO:0000259" key="4">
    <source>
        <dbReference type="Pfam" id="PF00294"/>
    </source>
</evidence>
<dbReference type="InterPro" id="IPR029056">
    <property type="entry name" value="Ribokinase-like"/>
</dbReference>
<evidence type="ECO:0000313" key="6">
    <source>
        <dbReference type="Proteomes" id="UP000640509"/>
    </source>
</evidence>
<dbReference type="RefSeq" id="WP_188716379.1">
    <property type="nucleotide sequence ID" value="NZ_BMIV01000015.1"/>
</dbReference>
<protein>
    <submittedName>
        <fullName evidence="5">2-keto-3-deoxygluconate kinase</fullName>
    </submittedName>
</protein>
<keyword evidence="6" id="KW-1185">Reference proteome</keyword>
<dbReference type="InterPro" id="IPR011611">
    <property type="entry name" value="PfkB_dom"/>
</dbReference>
<sequence length="312" mass="33017">MRVLSIGEPLIEFTSRRDAPSTFDRRAGGDTLNTAIYLARLMGPGMVGYLSCLGDDPHSQWLRAQIAGEGIDTRFLLERPGARPGLSFVATDAAGERSFAYWRDQSPFRDMFQDSTDLSALDHADTLFLSAVALAVLRPEGREALLDALHQRRAQGAVVVFDTNYRPALWPDAATARDVIGRAAKLASLLLPSFDDMAACFGSADPAEAIAALRRMTDAEIILTTGGGPVLRCATGSDRSERHELPPPVAAVDTTGAGDSFDAGLLAARLAGLAVDRAIAAGARLASVVVTHPGAVIPRTAMPALPTNESLP</sequence>
<gene>
    <name evidence="5" type="primary">kdgK</name>
    <name evidence="5" type="ORF">GCM10011402_32020</name>
</gene>
<dbReference type="CDD" id="cd01166">
    <property type="entry name" value="KdgK"/>
    <property type="match status" value="1"/>
</dbReference>
<dbReference type="PROSITE" id="PS00584">
    <property type="entry name" value="PFKB_KINASES_2"/>
    <property type="match status" value="1"/>
</dbReference>
<reference evidence="6" key="1">
    <citation type="journal article" date="2019" name="Int. J. Syst. Evol. Microbiol.">
        <title>The Global Catalogue of Microorganisms (GCM) 10K type strain sequencing project: providing services to taxonomists for standard genome sequencing and annotation.</title>
        <authorList>
            <consortium name="The Broad Institute Genomics Platform"/>
            <consortium name="The Broad Institute Genome Sequencing Center for Infectious Disease"/>
            <person name="Wu L."/>
            <person name="Ma J."/>
        </authorList>
    </citation>
    <scope>NUCLEOTIDE SEQUENCE [LARGE SCALE GENOMIC DNA]</scope>
    <source>
        <strain evidence="6">CGMCC 1.15419</strain>
    </source>
</reference>
<dbReference type="Pfam" id="PF00294">
    <property type="entry name" value="PfkB"/>
    <property type="match status" value="1"/>
</dbReference>
<keyword evidence="2" id="KW-0808">Transferase</keyword>
<comment type="similarity">
    <text evidence="1">Belongs to the carbohydrate kinase PfkB family.</text>
</comment>
<evidence type="ECO:0000313" key="5">
    <source>
        <dbReference type="EMBL" id="GGF76887.1"/>
    </source>
</evidence>
<name>A0ABQ1VLA1_9RHOB</name>
<proteinExistence type="inferred from homology"/>
<dbReference type="Proteomes" id="UP000640509">
    <property type="component" value="Unassembled WGS sequence"/>
</dbReference>
<evidence type="ECO:0000256" key="2">
    <source>
        <dbReference type="ARBA" id="ARBA00022679"/>
    </source>
</evidence>
<dbReference type="InterPro" id="IPR050306">
    <property type="entry name" value="PfkB_Carbo_kinase"/>
</dbReference>
<organism evidence="5 6">
    <name type="scientific">Paracoccus acridae</name>
    <dbReference type="NCBI Taxonomy" id="1795310"/>
    <lineage>
        <taxon>Bacteria</taxon>
        <taxon>Pseudomonadati</taxon>
        <taxon>Pseudomonadota</taxon>
        <taxon>Alphaproteobacteria</taxon>
        <taxon>Rhodobacterales</taxon>
        <taxon>Paracoccaceae</taxon>
        <taxon>Paracoccus</taxon>
    </lineage>
</organism>
<dbReference type="GO" id="GO:0016301">
    <property type="term" value="F:kinase activity"/>
    <property type="evidence" value="ECO:0007669"/>
    <property type="project" value="UniProtKB-KW"/>
</dbReference>
<accession>A0ABQ1VLA1</accession>
<dbReference type="InterPro" id="IPR002173">
    <property type="entry name" value="Carboh/pur_kinase_PfkB_CS"/>
</dbReference>
<evidence type="ECO:0000256" key="1">
    <source>
        <dbReference type="ARBA" id="ARBA00010688"/>
    </source>
</evidence>
<dbReference type="EMBL" id="BMIV01000015">
    <property type="protein sequence ID" value="GGF76887.1"/>
    <property type="molecule type" value="Genomic_DNA"/>
</dbReference>